<reference evidence="1 2" key="1">
    <citation type="submission" date="2020-09" db="EMBL/GenBank/DDBJ databases">
        <title>Genome sequences of type strains of Chitinophaga qingshengii and Chitinophaga varians.</title>
        <authorList>
            <person name="Kittiwongwattana C."/>
        </authorList>
    </citation>
    <scope>NUCLEOTIDE SEQUENCE [LARGE SCALE GENOMIC DNA]</scope>
    <source>
        <strain evidence="1 2">JCM 30026</strain>
    </source>
</reference>
<sequence>MQGLQDVSNELMNHFSFMLNYVAGLKTNAAVPLSPYLLLVYTADQQILEAPSPTEADEWFDQSLRGNAPLYAVYVKDALYTDDQMQLSGEAFMFVLYDQNSLHRFILAQPYSGSTITGTPVWLGLLSNEFLYTQTPALPRPEPPSGKPLWKFR</sequence>
<keyword evidence="2" id="KW-1185">Reference proteome</keyword>
<accession>A0ABR7TSR9</accession>
<proteinExistence type="predicted"/>
<evidence type="ECO:0000313" key="2">
    <source>
        <dbReference type="Proteomes" id="UP000659124"/>
    </source>
</evidence>
<organism evidence="1 2">
    <name type="scientific">Chitinophaga qingshengii</name>
    <dbReference type="NCBI Taxonomy" id="1569794"/>
    <lineage>
        <taxon>Bacteria</taxon>
        <taxon>Pseudomonadati</taxon>
        <taxon>Bacteroidota</taxon>
        <taxon>Chitinophagia</taxon>
        <taxon>Chitinophagales</taxon>
        <taxon>Chitinophagaceae</taxon>
        <taxon>Chitinophaga</taxon>
    </lineage>
</organism>
<comment type="caution">
    <text evidence="1">The sequence shown here is derived from an EMBL/GenBank/DDBJ whole genome shotgun (WGS) entry which is preliminary data.</text>
</comment>
<name>A0ABR7TSR9_9BACT</name>
<protein>
    <submittedName>
        <fullName evidence="1">Uncharacterized protein</fullName>
    </submittedName>
</protein>
<evidence type="ECO:0000313" key="1">
    <source>
        <dbReference type="EMBL" id="MBC9933075.1"/>
    </source>
</evidence>
<dbReference type="Proteomes" id="UP000659124">
    <property type="component" value="Unassembled WGS sequence"/>
</dbReference>
<gene>
    <name evidence="1" type="ORF">ICL07_21985</name>
</gene>
<dbReference type="RefSeq" id="WP_188090200.1">
    <property type="nucleotide sequence ID" value="NZ_JACVFC010000003.1"/>
</dbReference>
<dbReference type="EMBL" id="JACVFC010000003">
    <property type="protein sequence ID" value="MBC9933075.1"/>
    <property type="molecule type" value="Genomic_DNA"/>
</dbReference>